<feature type="chain" id="PRO_5040449107" evidence="2">
    <location>
        <begin position="26"/>
        <end position="554"/>
    </location>
</feature>
<comment type="caution">
    <text evidence="3">The sequence shown here is derived from an EMBL/GenBank/DDBJ whole genome shotgun (WGS) entry which is preliminary data.</text>
</comment>
<name>A0A9Q1FQ87_SYNKA</name>
<evidence type="ECO:0000313" key="3">
    <source>
        <dbReference type="EMBL" id="KAJ8364093.1"/>
    </source>
</evidence>
<feature type="compositionally biased region" description="Polar residues" evidence="1">
    <location>
        <begin position="532"/>
        <end position="554"/>
    </location>
</feature>
<dbReference type="AlphaFoldDB" id="A0A9Q1FQ87"/>
<proteinExistence type="predicted"/>
<keyword evidence="4" id="KW-1185">Reference proteome</keyword>
<accession>A0A9Q1FQ87</accession>
<gene>
    <name evidence="3" type="ORF">SKAU_G00129240</name>
</gene>
<feature type="signal peptide" evidence="2">
    <location>
        <begin position="1"/>
        <end position="25"/>
    </location>
</feature>
<evidence type="ECO:0000313" key="4">
    <source>
        <dbReference type="Proteomes" id="UP001152622"/>
    </source>
</evidence>
<evidence type="ECO:0000256" key="1">
    <source>
        <dbReference type="SAM" id="MobiDB-lite"/>
    </source>
</evidence>
<sequence>MRPQLNFLLIYFGAIGFGCFNKCVSTQCLPIHPNGTECSSANSAQNRADTAGMCDSSVAQSACPPSTTSTMRSFLQCVGLPLVMSENNVDHMKNLKGVIDTAMNVYSFMRSSFSQGPILELSGGISVNTEAEPFRDLDFVKLWFQRWIYMFFMYPFLARNGTAGKGCVSHGENSEDWLMKNFGSFSAIAHFKDFTALNIVFSGLEVLHLLTPEQKAELILHPEVSGLDNGSLALVFESLIKPLQENQHMNASRPLYNTTTSAPNLHGTTLGPSYYMPNQQNGLQTVFSGFLVFLKPLGSFVKEFVALTHQKNMTSLKSTTLTQAMINWTLAELAGHFTQNITVGNEFKPTQSLSFGNFDIADIDDWFQQVVVPVLKRFLPADQTEIPEDLTAVFYRLFSLNSNLSVGESGAPDVCSITIEEHSCSIPNAVENLAHVLRCVGYTNLTITEENLSVLVIELSQILNSLVGQYSTLQQCDDKNKEDAAAAKKPPNPTLPLLSMGIMSPLDTHSSPVSPSIKKRRLPDQGMLRPGHQSQFTCPPASVSPSGTPLTAHG</sequence>
<dbReference type="OrthoDB" id="9329195at2759"/>
<evidence type="ECO:0000256" key="2">
    <source>
        <dbReference type="SAM" id="SignalP"/>
    </source>
</evidence>
<organism evidence="3 4">
    <name type="scientific">Synaphobranchus kaupii</name>
    <name type="common">Kaup's arrowtooth eel</name>
    <dbReference type="NCBI Taxonomy" id="118154"/>
    <lineage>
        <taxon>Eukaryota</taxon>
        <taxon>Metazoa</taxon>
        <taxon>Chordata</taxon>
        <taxon>Craniata</taxon>
        <taxon>Vertebrata</taxon>
        <taxon>Euteleostomi</taxon>
        <taxon>Actinopterygii</taxon>
        <taxon>Neopterygii</taxon>
        <taxon>Teleostei</taxon>
        <taxon>Anguilliformes</taxon>
        <taxon>Synaphobranchidae</taxon>
        <taxon>Synaphobranchus</taxon>
    </lineage>
</organism>
<reference evidence="3" key="1">
    <citation type="journal article" date="2023" name="Science">
        <title>Genome structures resolve the early diversification of teleost fishes.</title>
        <authorList>
            <person name="Parey E."/>
            <person name="Louis A."/>
            <person name="Montfort J."/>
            <person name="Bouchez O."/>
            <person name="Roques C."/>
            <person name="Iampietro C."/>
            <person name="Lluch J."/>
            <person name="Castinel A."/>
            <person name="Donnadieu C."/>
            <person name="Desvignes T."/>
            <person name="Floi Bucao C."/>
            <person name="Jouanno E."/>
            <person name="Wen M."/>
            <person name="Mejri S."/>
            <person name="Dirks R."/>
            <person name="Jansen H."/>
            <person name="Henkel C."/>
            <person name="Chen W.J."/>
            <person name="Zahm M."/>
            <person name="Cabau C."/>
            <person name="Klopp C."/>
            <person name="Thompson A.W."/>
            <person name="Robinson-Rechavi M."/>
            <person name="Braasch I."/>
            <person name="Lecointre G."/>
            <person name="Bobe J."/>
            <person name="Postlethwait J.H."/>
            <person name="Berthelot C."/>
            <person name="Roest Crollius H."/>
            <person name="Guiguen Y."/>
        </authorList>
    </citation>
    <scope>NUCLEOTIDE SEQUENCE</scope>
    <source>
        <strain evidence="3">WJC10195</strain>
    </source>
</reference>
<keyword evidence="2" id="KW-0732">Signal</keyword>
<feature type="region of interest" description="Disordered" evidence="1">
    <location>
        <begin position="481"/>
        <end position="554"/>
    </location>
</feature>
<dbReference type="EMBL" id="JAINUF010000004">
    <property type="protein sequence ID" value="KAJ8364093.1"/>
    <property type="molecule type" value="Genomic_DNA"/>
</dbReference>
<protein>
    <submittedName>
        <fullName evidence="3">Uncharacterized protein</fullName>
    </submittedName>
</protein>
<dbReference type="PROSITE" id="PS51257">
    <property type="entry name" value="PROKAR_LIPOPROTEIN"/>
    <property type="match status" value="1"/>
</dbReference>
<dbReference type="Proteomes" id="UP001152622">
    <property type="component" value="Chromosome 4"/>
</dbReference>